<organism evidence="1">
    <name type="scientific">Pyricularia oryzae (strain Y34)</name>
    <name type="common">Rice blast fungus</name>
    <name type="synonym">Magnaporthe oryzae</name>
    <dbReference type="NCBI Taxonomy" id="1143189"/>
    <lineage>
        <taxon>Eukaryota</taxon>
        <taxon>Fungi</taxon>
        <taxon>Dikarya</taxon>
        <taxon>Ascomycota</taxon>
        <taxon>Pezizomycotina</taxon>
        <taxon>Sordariomycetes</taxon>
        <taxon>Sordariomycetidae</taxon>
        <taxon>Magnaporthales</taxon>
        <taxon>Pyriculariaceae</taxon>
        <taxon>Pyricularia</taxon>
    </lineage>
</organism>
<sequence>MLGNCHNTCCIGELVLHKHQVGKNLTDMQSPAYWGRYPVEGRARLE</sequence>
<dbReference type="Proteomes" id="UP000011086">
    <property type="component" value="Unassembled WGS sequence"/>
</dbReference>
<dbReference type="AlphaFoldDB" id="A0AA97NW73"/>
<name>A0AA97NW73_PYRO3</name>
<gene>
    <name evidence="1" type="ORF">OOU_Y34scaffold00590g12</name>
</gene>
<protein>
    <submittedName>
        <fullName evidence="1">Uncharacterized protein</fullName>
    </submittedName>
</protein>
<dbReference type="EMBL" id="JH794014">
    <property type="protein sequence ID" value="ELQ37498.1"/>
    <property type="molecule type" value="Genomic_DNA"/>
</dbReference>
<reference evidence="1" key="1">
    <citation type="journal article" date="2012" name="PLoS Genet.">
        <title>Comparative analysis of the genomes of two field isolates of the rice blast fungus Magnaporthe oryzae.</title>
        <authorList>
            <person name="Xue M."/>
            <person name="Yang J."/>
            <person name="Li Z."/>
            <person name="Hu S."/>
            <person name="Yao N."/>
            <person name="Dean R.A."/>
            <person name="Zhao W."/>
            <person name="Shen M."/>
            <person name="Zhang H."/>
            <person name="Li C."/>
            <person name="Liu L."/>
            <person name="Cao L."/>
            <person name="Xu X."/>
            <person name="Xing Y."/>
            <person name="Hsiang T."/>
            <person name="Zhang Z."/>
            <person name="Xu J.R."/>
            <person name="Peng Y.L."/>
        </authorList>
    </citation>
    <scope>NUCLEOTIDE SEQUENCE</scope>
    <source>
        <strain evidence="1">Y34</strain>
    </source>
</reference>
<proteinExistence type="predicted"/>
<accession>A0AA97NW73</accession>
<evidence type="ECO:0000313" key="1">
    <source>
        <dbReference type="EMBL" id="ELQ37498.1"/>
    </source>
</evidence>